<dbReference type="FunFam" id="3.20.20.20:FF:000006">
    <property type="entry name" value="Dihydropteroate synthase"/>
    <property type="match status" value="1"/>
</dbReference>
<accession>A0A0A2C2Q3</accession>
<evidence type="ECO:0000313" key="14">
    <source>
        <dbReference type="Proteomes" id="UP000030392"/>
    </source>
</evidence>
<dbReference type="InterPro" id="IPR045031">
    <property type="entry name" value="DHP_synth-like"/>
</dbReference>
<dbReference type="NCBIfam" id="TIGR01496">
    <property type="entry name" value="DHPS"/>
    <property type="match status" value="1"/>
</dbReference>
<comment type="similarity">
    <text evidence="4">Belongs to the DHPS family.</text>
</comment>
<dbReference type="PROSITE" id="PS50972">
    <property type="entry name" value="PTERIN_BINDING"/>
    <property type="match status" value="1"/>
</dbReference>
<dbReference type="EC" id="2.5.1.15" evidence="5"/>
<dbReference type="PROSITE" id="PS00793">
    <property type="entry name" value="DHPS_2"/>
    <property type="match status" value="1"/>
</dbReference>
<evidence type="ECO:0000256" key="8">
    <source>
        <dbReference type="ARBA" id="ARBA00022723"/>
    </source>
</evidence>
<dbReference type="Proteomes" id="UP000030392">
    <property type="component" value="Unassembled WGS sequence"/>
</dbReference>
<evidence type="ECO:0000256" key="5">
    <source>
        <dbReference type="ARBA" id="ARBA00012458"/>
    </source>
</evidence>
<evidence type="ECO:0000256" key="7">
    <source>
        <dbReference type="ARBA" id="ARBA00022679"/>
    </source>
</evidence>
<dbReference type="GO" id="GO:0046872">
    <property type="term" value="F:metal ion binding"/>
    <property type="evidence" value="ECO:0007669"/>
    <property type="project" value="UniProtKB-KW"/>
</dbReference>
<evidence type="ECO:0000256" key="9">
    <source>
        <dbReference type="ARBA" id="ARBA00022842"/>
    </source>
</evidence>
<organism evidence="13 14">
    <name type="scientific">Prochlorococcus marinus str. PAC1</name>
    <dbReference type="NCBI Taxonomy" id="59924"/>
    <lineage>
        <taxon>Bacteria</taxon>
        <taxon>Bacillati</taxon>
        <taxon>Cyanobacteriota</taxon>
        <taxon>Cyanophyceae</taxon>
        <taxon>Synechococcales</taxon>
        <taxon>Prochlorococcaceae</taxon>
        <taxon>Prochlorococcus</taxon>
    </lineage>
</organism>
<comment type="caution">
    <text evidence="13">The sequence shown here is derived from an EMBL/GenBank/DDBJ whole genome shotgun (WGS) entry which is preliminary data.</text>
</comment>
<dbReference type="SUPFAM" id="SSF51717">
    <property type="entry name" value="Dihydropteroate synthetase-like"/>
    <property type="match status" value="1"/>
</dbReference>
<dbReference type="AlphaFoldDB" id="A0A0A2C2Q3"/>
<dbReference type="GO" id="GO:0046654">
    <property type="term" value="P:tetrahydrofolate biosynthetic process"/>
    <property type="evidence" value="ECO:0007669"/>
    <property type="project" value="TreeGrafter"/>
</dbReference>
<dbReference type="PANTHER" id="PTHR20941:SF1">
    <property type="entry name" value="FOLIC ACID SYNTHESIS PROTEIN FOL1"/>
    <property type="match status" value="1"/>
</dbReference>
<evidence type="ECO:0000256" key="3">
    <source>
        <dbReference type="ARBA" id="ARBA00004763"/>
    </source>
</evidence>
<dbReference type="InterPro" id="IPR000489">
    <property type="entry name" value="Pterin-binding_dom"/>
</dbReference>
<evidence type="ECO:0000256" key="2">
    <source>
        <dbReference type="ARBA" id="ARBA00001946"/>
    </source>
</evidence>
<protein>
    <recommendedName>
        <fullName evidence="6">Dihydropteroate synthase</fullName>
        <ecNumber evidence="5">2.5.1.15</ecNumber>
    </recommendedName>
    <alternativeName>
        <fullName evidence="11">Dihydropteroate pyrophosphorylase</fullName>
    </alternativeName>
</protein>
<evidence type="ECO:0000256" key="10">
    <source>
        <dbReference type="ARBA" id="ARBA00022909"/>
    </source>
</evidence>
<evidence type="ECO:0000259" key="12">
    <source>
        <dbReference type="PROSITE" id="PS50972"/>
    </source>
</evidence>
<comment type="pathway">
    <text evidence="3">Cofactor biosynthesis; tetrahydrofolate biosynthesis; 7,8-dihydrofolate from 2-amino-4-hydroxy-6-hydroxymethyl-7,8-dihydropteridine diphosphate and 4-aminobenzoate: step 1/2.</text>
</comment>
<evidence type="ECO:0000313" key="13">
    <source>
        <dbReference type="EMBL" id="KGG19817.1"/>
    </source>
</evidence>
<dbReference type="InterPro" id="IPR011005">
    <property type="entry name" value="Dihydropteroate_synth-like_sf"/>
</dbReference>
<dbReference type="InterPro" id="IPR006390">
    <property type="entry name" value="DHP_synth_dom"/>
</dbReference>
<dbReference type="GO" id="GO:0046656">
    <property type="term" value="P:folic acid biosynthetic process"/>
    <property type="evidence" value="ECO:0007669"/>
    <property type="project" value="UniProtKB-KW"/>
</dbReference>
<reference evidence="14" key="1">
    <citation type="journal article" date="2014" name="Sci. Data">
        <title>Genomes of diverse isolates of the marine cyanobacterium Prochlorococcus.</title>
        <authorList>
            <person name="Biller S."/>
            <person name="Berube P."/>
            <person name="Thompson J."/>
            <person name="Kelly L."/>
            <person name="Roggensack S."/>
            <person name="Awad L."/>
            <person name="Roache-Johnson K."/>
            <person name="Ding H."/>
            <person name="Giovannoni S.J."/>
            <person name="Moore L.R."/>
            <person name="Chisholm S.W."/>
        </authorList>
    </citation>
    <scope>NUCLEOTIDE SEQUENCE [LARGE SCALE GENOMIC DNA]</scope>
    <source>
        <strain evidence="14">PAC1</strain>
    </source>
</reference>
<evidence type="ECO:0000256" key="1">
    <source>
        <dbReference type="ARBA" id="ARBA00000012"/>
    </source>
</evidence>
<proteinExistence type="inferred from homology"/>
<dbReference type="RefSeq" id="WP_036907924.1">
    <property type="nucleotide sequence ID" value="NZ_CP138967.1"/>
</dbReference>
<gene>
    <name evidence="13" type="ORF">EV03_2205</name>
</gene>
<keyword evidence="7 13" id="KW-0808">Transferase</keyword>
<comment type="cofactor">
    <cofactor evidence="2">
        <name>Mg(2+)</name>
        <dbReference type="ChEBI" id="CHEBI:18420"/>
    </cofactor>
</comment>
<dbReference type="Pfam" id="PF00809">
    <property type="entry name" value="Pterin_bind"/>
    <property type="match status" value="1"/>
</dbReference>
<dbReference type="CDD" id="cd00739">
    <property type="entry name" value="DHPS"/>
    <property type="match status" value="1"/>
</dbReference>
<keyword evidence="9" id="KW-0460">Magnesium</keyword>
<keyword evidence="10" id="KW-0289">Folate biosynthesis</keyword>
<feature type="domain" description="Pterin-binding" evidence="12">
    <location>
        <begin position="1"/>
        <end position="253"/>
    </location>
</feature>
<dbReference type="PANTHER" id="PTHR20941">
    <property type="entry name" value="FOLATE SYNTHESIS PROTEINS"/>
    <property type="match status" value="1"/>
</dbReference>
<name>A0A0A2C2Q3_PROMR</name>
<dbReference type="Gene3D" id="3.20.20.20">
    <property type="entry name" value="Dihydropteroate synthase-like"/>
    <property type="match status" value="1"/>
</dbReference>
<evidence type="ECO:0000256" key="4">
    <source>
        <dbReference type="ARBA" id="ARBA00009503"/>
    </source>
</evidence>
<evidence type="ECO:0000256" key="11">
    <source>
        <dbReference type="ARBA" id="ARBA00030193"/>
    </source>
</evidence>
<sequence length="259" mass="28126">MAIVNITEDSFSDGGLYIDLPSAINHASLCIKQGANILDIGAQSTRPGASEVGPETEIKRLVPLIKELKLLHPEIPISVDTFHHSVAEKVLNIGADLVNDVSGGRHDPEIYNVIANNGSPYVLTHSRGNSKTMDSLAVYTNVVKDVKNELSNQIDLALSKGIKDEQIIIDPGIGFAKNVDHNLTLLRNLEEFVSMNYPLLIGASRKRFIGSVINETDPNKRIFGMAAVASRCVSAGVDILRVHDVKQISQVIIMTKSII</sequence>
<comment type="catalytic activity">
    <reaction evidence="1">
        <text>(7,8-dihydropterin-6-yl)methyl diphosphate + 4-aminobenzoate = 7,8-dihydropteroate + diphosphate</text>
        <dbReference type="Rhea" id="RHEA:19949"/>
        <dbReference type="ChEBI" id="CHEBI:17836"/>
        <dbReference type="ChEBI" id="CHEBI:17839"/>
        <dbReference type="ChEBI" id="CHEBI:33019"/>
        <dbReference type="ChEBI" id="CHEBI:72950"/>
        <dbReference type="EC" id="2.5.1.15"/>
    </reaction>
</comment>
<dbReference type="EMBL" id="JNAX01000015">
    <property type="protein sequence ID" value="KGG19817.1"/>
    <property type="molecule type" value="Genomic_DNA"/>
</dbReference>
<keyword evidence="8" id="KW-0479">Metal-binding</keyword>
<evidence type="ECO:0000256" key="6">
    <source>
        <dbReference type="ARBA" id="ARBA00016919"/>
    </source>
</evidence>
<dbReference type="GO" id="GO:0004156">
    <property type="term" value="F:dihydropteroate synthase activity"/>
    <property type="evidence" value="ECO:0007669"/>
    <property type="project" value="UniProtKB-EC"/>
</dbReference>